<feature type="compositionally biased region" description="Polar residues" evidence="1">
    <location>
        <begin position="772"/>
        <end position="788"/>
    </location>
</feature>
<dbReference type="InterPro" id="IPR017956">
    <property type="entry name" value="AT_hook_DNA-bd_motif"/>
</dbReference>
<feature type="region of interest" description="Disordered" evidence="1">
    <location>
        <begin position="658"/>
        <end position="677"/>
    </location>
</feature>
<sequence length="2231" mass="252313">MPLHEILEDCIEFIAVDGVLGSEPSCLYDHLVKSNPSFDLDCFAYIWKLLTANPCIEVILTTTPFKLFGPFERGSDDQTVWDQAGNTDSIEILGKSDGGTNSKKPAISTDNYKDLNKKWRGRLRIRCTADEIYFRLTGSHVRHSRITEEPFHILQLIAMSRERGISVVQLNESLGIGSGRHAKVKSLLELGLCVQLDTTANGSLSGLLIHYKFLHLSPKYLSLCRLYPELQDTLPPDMAASLQSQEETMIDPTAEAELTIEQWGLGFSPLTEEDLSSLHVLKERLLKILEHPNLKNHLIKYKGLLYALGWKVLATQKQHRPVRRMVQTLVDEGLLERVIVGDDKTVCIRLTKYNQNYSQPFCLEYNTRTESEASLLDVYLEGSPYQAPPGIRLVQSIEYQLSSIVAMYGESGTSSNELWENLNFMYKKALDLMIQRGEKHTSPDHLWSLDIKCVGDNAGRERRLRIFTAPGHCKYMLQIGQTKGVREEPPTSGDFGAIAQDSLYRNLQQYESLVRWRDSPYARNKVKDVEAERIRVDAFKYENKGQTRGRPRKYIRVVNENGEYNRTILGTIPSLPEIPPVLIYHQASGLVVVPPSDYTGYGPPPTVNDEQLSKGKLPSWYDQYPHMKERAKQLRGKEKFDRVEQCEDEMNIKSAKKQRTITGSYREEEEDPFLQEGGTCLFGIPPSTKGDESQQNDLSRPEVYPSKPATVHHNEDINRLSMHVPDEVQIKITVFPQKRSRGRPRKTQSQENPQAVGTDIVPTLLNEYNALNTSLPSPVNQASKTETPSLKRKRGRPSRTDKNVQERMTDAAGLVANRNINSTTDDADVIDNISHVVSKAKSDTVEDSATVSAQVNQSLCRLISPPDGFSTTHRDQRKDQAPPVSIDPNDSTHEIVSPAVDQTISKNGTKDDGSKSLRDTPQKDIHNFNNDDSESTAVNSSTKSSSLNVTQHESKIVDEASLPSSIDGISNTPIPFSLTVQEEMIGRGATPLVEVVGTSVIPEEKSSSKNRGKGQNTSSVNRGRLNIASIRRTHEVVQCIRDYGGIIAASKLSMEHRLWASKYAGTSHPHAPDVPYTMDRRTQIQVIGSLLREGRLQEKKQLHPTYLGRNATIISYHVPELRMEQINAYMRQVGDELDRAAKHDKVPEVVIKLPEAEFTDFDRPIAKTNQRDFDQPLDTVRPYSSRRTALLVERDVVIQLYGYKYSLFARLQLFHCAIIYALAAASPSSTSSEFPHIFSFALLFEELRVKEWYAIMPYTTYSEDLEIWLQEPVNQEMKIKEVPPEYKPPKGFRGALARERIAKFLGMLVSLKIVTPLISTTEEEAEIKTDKGMFRLTDGPLASYYILHNFIPVYHFAAKYPSPLQGVVQVLSEEEAKAYWSAMRDLSFNKSAIGIDKIIESPSKFPLTAIYPNELGIDPVFYKAFRTRQRWSEKPRLVKPQRDAIKSSINWLNATVRLITLEEKKEFAYENALSMSILESELERNRQRAQASIASRTERLRESAIRAKERQERLNRSIQDRLVQEQAAVRKAWEGCVQASASRKGVPYDLGLLDFVSKKTVDNIRKVEIADGLIDYWVGVWAVVKDMGEEERDQRLAQGRISMKQKGKGAAPQLAKKVREKKMEAQQRVAPEISGATTQRRTRSKRKWTAEDDDLMLDSEAIIRARSRTNGYRGRAAMSQLYPEIGPQTFRLRISKITSEPGKLAYLQRLEEAWSEIWHKHRGTEELPDENIDSSVDFNLKLHVDFLRATIDKRTIRLLAASSFLESAQRAPDLPMEINTLQEGFIIDCATNVDQHTFDSVTDSLAAEDIRINQLARDSFLDLSDENNRNEEMSGIEIGKLHATLKLIIATSPMIYDARCGRRLIETWDESTYEKAIASMVDKGVFKKQLGATSAATTGGRFYDFTPQWQQLSDGHLPIGFFSDAKALMEKVDKARNEGFEWPLIGQPGELGALMSMVSNDEADFIYNIQAFPSIRIPHYNTRKLNDDVYEFDFKVKRKGPAIALASVSPPLPRKCSQPTVWDPFPSNTDMSIRGQEILSNIFDVIVAMSPEGITKESLCSTCKISSDTLHAALAAFALEPVPRVFWAGYDTARIVSREYWPAWSIMTRPMDSKDNKDSSQLTNPRRWVDIYGELNMQEWIRIVNGVVSYLMARPGVSLKTLRQKLNLTLDRLELVEVLQYLLDKGAVIRRWAGQDDRVVPPVEALDMEEEGMVAWWPGVCVMDAADEAWS</sequence>
<reference evidence="3" key="1">
    <citation type="submission" date="2016-06" db="EMBL/GenBank/DDBJ databases">
        <authorList>
            <person name="Cuomo C."/>
            <person name="Litvintseva A."/>
            <person name="Heitman J."/>
            <person name="Chen Y."/>
            <person name="Sun S."/>
            <person name="Springer D."/>
            <person name="Dromer F."/>
            <person name="Young S."/>
            <person name="Zeng Q."/>
            <person name="Chapman S."/>
            <person name="Gujja S."/>
            <person name="Saif S."/>
            <person name="Birren B."/>
        </authorList>
    </citation>
    <scope>NUCLEOTIDE SEQUENCE</scope>
    <source>
        <strain evidence="3">CBS 7841</strain>
    </source>
</reference>
<proteinExistence type="predicted"/>
<feature type="region of interest" description="Disordered" evidence="1">
    <location>
        <begin position="736"/>
        <end position="755"/>
    </location>
</feature>
<dbReference type="Pfam" id="PF20222">
    <property type="entry name" value="DUF6581"/>
    <property type="match status" value="1"/>
</dbReference>
<dbReference type="PANTHER" id="PTHR15180">
    <property type="entry name" value="GENERAL TRANSCRIPTION FACTOR 3C POLYPEPTIDE 1"/>
    <property type="match status" value="1"/>
</dbReference>
<evidence type="ECO:0000256" key="1">
    <source>
        <dbReference type="SAM" id="MobiDB-lite"/>
    </source>
</evidence>
<dbReference type="GO" id="GO:0005634">
    <property type="term" value="C:nucleus"/>
    <property type="evidence" value="ECO:0007669"/>
    <property type="project" value="UniProtKB-SubCell"/>
</dbReference>
<dbReference type="GO" id="GO:0003677">
    <property type="term" value="F:DNA binding"/>
    <property type="evidence" value="ECO:0007669"/>
    <property type="project" value="UniProtKB-KW"/>
</dbReference>
<dbReference type="GO" id="GO:0006384">
    <property type="term" value="P:transcription initiation at RNA polymerase III promoter"/>
    <property type="evidence" value="ECO:0007669"/>
    <property type="project" value="InterPro"/>
</dbReference>
<name>A0AAJ8JNP6_9TREE</name>
<feature type="compositionally biased region" description="Low complexity" evidence="1">
    <location>
        <begin position="935"/>
        <end position="946"/>
    </location>
</feature>
<feature type="domain" description="Transcription factor tau subunit sfc3/Tfc3 C-terminal" evidence="2">
    <location>
        <begin position="1643"/>
        <end position="2011"/>
    </location>
</feature>
<reference evidence="3" key="2">
    <citation type="journal article" date="2022" name="Elife">
        <title>Obligate sexual reproduction of a homothallic fungus closely related to the Cryptococcus pathogenic species complex.</title>
        <authorList>
            <person name="Passer A.R."/>
            <person name="Clancey S.A."/>
            <person name="Shea T."/>
            <person name="David-Palma M."/>
            <person name="Averette A.F."/>
            <person name="Boekhout T."/>
            <person name="Porcel B.M."/>
            <person name="Nowrousian M."/>
            <person name="Cuomo C.A."/>
            <person name="Sun S."/>
            <person name="Heitman J."/>
            <person name="Coelho M.A."/>
        </authorList>
    </citation>
    <scope>NUCLEOTIDE SEQUENCE</scope>
    <source>
        <strain evidence="3">CBS 7841</strain>
    </source>
</reference>
<protein>
    <recommendedName>
        <fullName evidence="2">Transcription factor tau subunit sfc3/Tfc3 C-terminal domain-containing protein</fullName>
    </recommendedName>
</protein>
<dbReference type="PANTHER" id="PTHR15180:SF1">
    <property type="entry name" value="GENERAL TRANSCRIPTION FACTOR 3C POLYPEPTIDE 1"/>
    <property type="match status" value="1"/>
</dbReference>
<accession>A0AAJ8JNP6</accession>
<dbReference type="GO" id="GO:0000127">
    <property type="term" value="C:transcription factor TFIIIC complex"/>
    <property type="evidence" value="ECO:0007669"/>
    <property type="project" value="InterPro"/>
</dbReference>
<dbReference type="EMBL" id="CP143784">
    <property type="protein sequence ID" value="WVN85643.1"/>
    <property type="molecule type" value="Genomic_DNA"/>
</dbReference>
<dbReference type="Proteomes" id="UP000094043">
    <property type="component" value="Chromosome 1"/>
</dbReference>
<organism evidence="3 4">
    <name type="scientific">Cryptococcus depauperatus CBS 7841</name>
    <dbReference type="NCBI Taxonomy" id="1295531"/>
    <lineage>
        <taxon>Eukaryota</taxon>
        <taxon>Fungi</taxon>
        <taxon>Dikarya</taxon>
        <taxon>Basidiomycota</taxon>
        <taxon>Agaricomycotina</taxon>
        <taxon>Tremellomycetes</taxon>
        <taxon>Tremellales</taxon>
        <taxon>Cryptococcaceae</taxon>
        <taxon>Cryptococcus</taxon>
    </lineage>
</organism>
<feature type="region of interest" description="Disordered" evidence="1">
    <location>
        <begin position="684"/>
        <end position="709"/>
    </location>
</feature>
<evidence type="ECO:0000313" key="4">
    <source>
        <dbReference type="Proteomes" id="UP000094043"/>
    </source>
</evidence>
<evidence type="ECO:0000259" key="2">
    <source>
        <dbReference type="Pfam" id="PF20222"/>
    </source>
</evidence>
<feature type="region of interest" description="Disordered" evidence="1">
    <location>
        <begin position="862"/>
        <end position="952"/>
    </location>
</feature>
<keyword evidence="4" id="KW-1185">Reference proteome</keyword>
<dbReference type="GO" id="GO:0042791">
    <property type="term" value="P:5S class rRNA transcription by RNA polymerase III"/>
    <property type="evidence" value="ECO:0007669"/>
    <property type="project" value="TreeGrafter"/>
</dbReference>
<reference evidence="3" key="3">
    <citation type="submission" date="2024-01" db="EMBL/GenBank/DDBJ databases">
        <authorList>
            <person name="Coelho M.A."/>
            <person name="David-Palma M."/>
            <person name="Shea T."/>
            <person name="Sun S."/>
            <person name="Cuomo C.A."/>
            <person name="Heitman J."/>
        </authorList>
    </citation>
    <scope>NUCLEOTIDE SEQUENCE</scope>
    <source>
        <strain evidence="3">CBS 7841</strain>
    </source>
</reference>
<evidence type="ECO:0000313" key="3">
    <source>
        <dbReference type="EMBL" id="WVN85643.1"/>
    </source>
</evidence>
<gene>
    <name evidence="3" type="ORF">L203_100792</name>
</gene>
<feature type="region of interest" description="Disordered" evidence="1">
    <location>
        <begin position="772"/>
        <end position="805"/>
    </location>
</feature>
<dbReference type="InterPro" id="IPR044210">
    <property type="entry name" value="Tfc3-like"/>
</dbReference>
<dbReference type="GeneID" id="91085006"/>
<dbReference type="RefSeq" id="XP_066066343.1">
    <property type="nucleotide sequence ID" value="XM_066210246.1"/>
</dbReference>
<dbReference type="InterPro" id="IPR046488">
    <property type="entry name" value="Sfc3/Tfc3_C"/>
</dbReference>
<feature type="region of interest" description="Disordered" evidence="1">
    <location>
        <begin position="1001"/>
        <end position="1020"/>
    </location>
</feature>
<dbReference type="SMART" id="SM00384">
    <property type="entry name" value="AT_hook"/>
    <property type="match status" value="3"/>
</dbReference>
<feature type="compositionally biased region" description="Basic and acidic residues" evidence="1">
    <location>
        <begin position="908"/>
        <end position="926"/>
    </location>
</feature>
<dbReference type="KEGG" id="cdep:91085006"/>